<gene>
    <name evidence="12" type="ORF">UA08_08540</name>
</gene>
<comment type="subcellular location">
    <subcellularLocation>
        <location evidence="1">Membrane</location>
        <topology evidence="1">Multi-pass membrane protein</topology>
    </subcellularLocation>
</comment>
<dbReference type="PANTHER" id="PTHR22883">
    <property type="entry name" value="ZINC FINGER DHHC DOMAIN CONTAINING PROTEIN"/>
    <property type="match status" value="1"/>
</dbReference>
<comment type="similarity">
    <text evidence="10">Belongs to the DHHC palmitoyltransferase family.</text>
</comment>
<keyword evidence="7" id="KW-0449">Lipoprotein</keyword>
<keyword evidence="6" id="KW-0564">Palmitate</keyword>
<comment type="domain">
    <text evidence="10">The DHHC domain is required for palmitoyltransferase activity.</text>
</comment>
<dbReference type="EC" id="2.3.1.225" evidence="10"/>
<keyword evidence="8 10" id="KW-0012">Acyltransferase</keyword>
<dbReference type="GeneID" id="31008296"/>
<evidence type="ECO:0000256" key="4">
    <source>
        <dbReference type="ARBA" id="ARBA00022989"/>
    </source>
</evidence>
<dbReference type="EMBL" id="LFMY01000015">
    <property type="protein sequence ID" value="OKL56238.1"/>
    <property type="molecule type" value="Genomic_DNA"/>
</dbReference>
<protein>
    <recommendedName>
        <fullName evidence="10">Palmitoyltransferase</fullName>
        <ecNumber evidence="10">2.3.1.225</ecNumber>
    </recommendedName>
</protein>
<dbReference type="GO" id="GO:0019706">
    <property type="term" value="F:protein-cysteine S-palmitoyltransferase activity"/>
    <property type="evidence" value="ECO:0007669"/>
    <property type="project" value="UniProtKB-EC"/>
</dbReference>
<evidence type="ECO:0000259" key="11">
    <source>
        <dbReference type="Pfam" id="PF01529"/>
    </source>
</evidence>
<evidence type="ECO:0000256" key="9">
    <source>
        <dbReference type="ARBA" id="ARBA00048048"/>
    </source>
</evidence>
<dbReference type="PROSITE" id="PS50216">
    <property type="entry name" value="DHHC"/>
    <property type="match status" value="1"/>
</dbReference>
<proteinExistence type="inferred from homology"/>
<evidence type="ECO:0000256" key="6">
    <source>
        <dbReference type="ARBA" id="ARBA00023139"/>
    </source>
</evidence>
<dbReference type="OrthoDB" id="9909019at2759"/>
<keyword evidence="13" id="KW-1185">Reference proteome</keyword>
<feature type="transmembrane region" description="Helical" evidence="10">
    <location>
        <begin position="84"/>
        <end position="105"/>
    </location>
</feature>
<comment type="catalytic activity">
    <reaction evidence="9 10">
        <text>L-cysteinyl-[protein] + hexadecanoyl-CoA = S-hexadecanoyl-L-cysteinyl-[protein] + CoA</text>
        <dbReference type="Rhea" id="RHEA:36683"/>
        <dbReference type="Rhea" id="RHEA-COMP:10131"/>
        <dbReference type="Rhea" id="RHEA-COMP:11032"/>
        <dbReference type="ChEBI" id="CHEBI:29950"/>
        <dbReference type="ChEBI" id="CHEBI:57287"/>
        <dbReference type="ChEBI" id="CHEBI:57379"/>
        <dbReference type="ChEBI" id="CHEBI:74151"/>
        <dbReference type="EC" id="2.3.1.225"/>
    </reaction>
</comment>
<dbReference type="AlphaFoldDB" id="A0A1Q5Q7P3"/>
<evidence type="ECO:0000313" key="12">
    <source>
        <dbReference type="EMBL" id="OKL56238.1"/>
    </source>
</evidence>
<evidence type="ECO:0000256" key="8">
    <source>
        <dbReference type="ARBA" id="ARBA00023315"/>
    </source>
</evidence>
<feature type="transmembrane region" description="Helical" evidence="10">
    <location>
        <begin position="241"/>
        <end position="267"/>
    </location>
</feature>
<keyword evidence="5 10" id="KW-0472">Membrane</keyword>
<evidence type="ECO:0000256" key="3">
    <source>
        <dbReference type="ARBA" id="ARBA00022692"/>
    </source>
</evidence>
<dbReference type="InterPro" id="IPR001594">
    <property type="entry name" value="Palmitoyltrfase_DHHC"/>
</dbReference>
<reference evidence="12 13" key="1">
    <citation type="submission" date="2015-06" db="EMBL/GenBank/DDBJ databases">
        <title>Talaromyces atroroseus IBT 11181 draft genome.</title>
        <authorList>
            <person name="Rasmussen K.B."/>
            <person name="Rasmussen S."/>
            <person name="Petersen B."/>
            <person name="Sicheritz-Ponten T."/>
            <person name="Mortensen U.H."/>
            <person name="Thrane U."/>
        </authorList>
    </citation>
    <scope>NUCLEOTIDE SEQUENCE [LARGE SCALE GENOMIC DNA]</scope>
    <source>
        <strain evidence="12 13">IBT 11181</strain>
    </source>
</reference>
<name>A0A1Q5Q7P3_TALAT</name>
<organism evidence="12 13">
    <name type="scientific">Talaromyces atroroseus</name>
    <dbReference type="NCBI Taxonomy" id="1441469"/>
    <lineage>
        <taxon>Eukaryota</taxon>
        <taxon>Fungi</taxon>
        <taxon>Dikarya</taxon>
        <taxon>Ascomycota</taxon>
        <taxon>Pezizomycotina</taxon>
        <taxon>Eurotiomycetes</taxon>
        <taxon>Eurotiomycetidae</taxon>
        <taxon>Eurotiales</taxon>
        <taxon>Trichocomaceae</taxon>
        <taxon>Talaromyces</taxon>
        <taxon>Talaromyces sect. Trachyspermi</taxon>
    </lineage>
</organism>
<comment type="caution">
    <text evidence="12">The sequence shown here is derived from an EMBL/GenBank/DDBJ whole genome shotgun (WGS) entry which is preliminary data.</text>
</comment>
<keyword evidence="4 10" id="KW-1133">Transmembrane helix</keyword>
<feature type="domain" description="Palmitoyltransferase DHHC" evidence="11">
    <location>
        <begin position="135"/>
        <end position="278"/>
    </location>
</feature>
<dbReference type="PANTHER" id="PTHR22883:SF480">
    <property type="entry name" value="PALMITOYLTRANSFERASE SWF1"/>
    <property type="match status" value="1"/>
</dbReference>
<evidence type="ECO:0000256" key="7">
    <source>
        <dbReference type="ARBA" id="ARBA00023288"/>
    </source>
</evidence>
<dbReference type="STRING" id="1441469.A0A1Q5Q7P3"/>
<evidence type="ECO:0000256" key="2">
    <source>
        <dbReference type="ARBA" id="ARBA00022679"/>
    </source>
</evidence>
<dbReference type="GO" id="GO:0005783">
    <property type="term" value="C:endoplasmic reticulum"/>
    <property type="evidence" value="ECO:0007669"/>
    <property type="project" value="TreeGrafter"/>
</dbReference>
<accession>A0A1Q5Q7P3</accession>
<dbReference type="GO" id="GO:0016020">
    <property type="term" value="C:membrane"/>
    <property type="evidence" value="ECO:0007669"/>
    <property type="project" value="UniProtKB-SubCell"/>
</dbReference>
<evidence type="ECO:0000256" key="1">
    <source>
        <dbReference type="ARBA" id="ARBA00004141"/>
    </source>
</evidence>
<evidence type="ECO:0000313" key="13">
    <source>
        <dbReference type="Proteomes" id="UP000214365"/>
    </source>
</evidence>
<keyword evidence="3 10" id="KW-0812">Transmembrane</keyword>
<evidence type="ECO:0000256" key="10">
    <source>
        <dbReference type="RuleBase" id="RU079119"/>
    </source>
</evidence>
<dbReference type="Pfam" id="PF01529">
    <property type="entry name" value="DHHC"/>
    <property type="match status" value="1"/>
</dbReference>
<dbReference type="InterPro" id="IPR039859">
    <property type="entry name" value="PFA4/ZDH16/20/ERF2-like"/>
</dbReference>
<evidence type="ECO:0000256" key="5">
    <source>
        <dbReference type="ARBA" id="ARBA00023136"/>
    </source>
</evidence>
<feature type="transmembrane region" description="Helical" evidence="10">
    <location>
        <begin position="6"/>
        <end position="30"/>
    </location>
</feature>
<dbReference type="GO" id="GO:0006612">
    <property type="term" value="P:protein targeting to membrane"/>
    <property type="evidence" value="ECO:0007669"/>
    <property type="project" value="TreeGrafter"/>
</dbReference>
<dbReference type="GO" id="GO:0005794">
    <property type="term" value="C:Golgi apparatus"/>
    <property type="evidence" value="ECO:0007669"/>
    <property type="project" value="TreeGrafter"/>
</dbReference>
<keyword evidence="2 10" id="KW-0808">Transferase</keyword>
<feature type="transmembrane region" description="Helical" evidence="10">
    <location>
        <begin position="180"/>
        <end position="203"/>
    </location>
</feature>
<sequence>MGFLSLRTAALGVLTISFVVFVALFGRLPIFRKTPIGFLHRLLWIYIPHGISRLDMLLLGGRLVPCSLQSISQLMFVPRAWPRLGAIHRVFVPIAIAVPYALLYASITTKCFITPENVKTELAHYPYDRILFHPGNECSTCRTLKPARSKHCSICNACVSRHDHHCIWLTNCVGRENYRYFLGLLVTLSAMLIYGMCLGYKLLEENLQKVFGRGDVRWSKSVSWTTFINYWAGAVADDIRIGAIFLLAAMTVPLALGFLAYHVYLIWAGMTTNETAKWDEWKEDIADGLIYKAKRSEIYRTPRPRDESIEPTSQWPATTDQVLIMTDGAPPRIGFSISTQSNTILQAEDEHAPADPRFHRVETLQAIENIYDLGFWGNLRDAVNL</sequence>
<dbReference type="RefSeq" id="XP_020116359.1">
    <property type="nucleotide sequence ID" value="XM_020263439.1"/>
</dbReference>
<dbReference type="Proteomes" id="UP000214365">
    <property type="component" value="Unassembled WGS sequence"/>
</dbReference>